<reference evidence="1" key="1">
    <citation type="journal article" date="2020" name="Stud. Mycol.">
        <title>101 Dothideomycetes genomes: a test case for predicting lifestyles and emergence of pathogens.</title>
        <authorList>
            <person name="Haridas S."/>
            <person name="Albert R."/>
            <person name="Binder M."/>
            <person name="Bloem J."/>
            <person name="Labutti K."/>
            <person name="Salamov A."/>
            <person name="Andreopoulos B."/>
            <person name="Baker S."/>
            <person name="Barry K."/>
            <person name="Bills G."/>
            <person name="Bluhm B."/>
            <person name="Cannon C."/>
            <person name="Castanera R."/>
            <person name="Culley D."/>
            <person name="Daum C."/>
            <person name="Ezra D."/>
            <person name="Gonzalez J."/>
            <person name="Henrissat B."/>
            <person name="Kuo A."/>
            <person name="Liang C."/>
            <person name="Lipzen A."/>
            <person name="Lutzoni F."/>
            <person name="Magnuson J."/>
            <person name="Mondo S."/>
            <person name="Nolan M."/>
            <person name="Ohm R."/>
            <person name="Pangilinan J."/>
            <person name="Park H.-J."/>
            <person name="Ramirez L."/>
            <person name="Alfaro M."/>
            <person name="Sun H."/>
            <person name="Tritt A."/>
            <person name="Yoshinaga Y."/>
            <person name="Zwiers L.-H."/>
            <person name="Turgeon B."/>
            <person name="Goodwin S."/>
            <person name="Spatafora J."/>
            <person name="Crous P."/>
            <person name="Grigoriev I."/>
        </authorList>
    </citation>
    <scope>NUCLEOTIDE SEQUENCE</scope>
    <source>
        <strain evidence="1">CBS 675.92</strain>
    </source>
</reference>
<accession>A0A6A5U3K7</accession>
<dbReference type="EMBL" id="ML976986">
    <property type="protein sequence ID" value="KAF1958910.1"/>
    <property type="molecule type" value="Genomic_DNA"/>
</dbReference>
<keyword evidence="2" id="KW-1185">Reference proteome</keyword>
<protein>
    <submittedName>
        <fullName evidence="1">Uncharacterized protein</fullName>
    </submittedName>
</protein>
<name>A0A6A5U3K7_9PLEO</name>
<organism evidence="1 2">
    <name type="scientific">Byssothecium circinans</name>
    <dbReference type="NCBI Taxonomy" id="147558"/>
    <lineage>
        <taxon>Eukaryota</taxon>
        <taxon>Fungi</taxon>
        <taxon>Dikarya</taxon>
        <taxon>Ascomycota</taxon>
        <taxon>Pezizomycotina</taxon>
        <taxon>Dothideomycetes</taxon>
        <taxon>Pleosporomycetidae</taxon>
        <taxon>Pleosporales</taxon>
        <taxon>Massarineae</taxon>
        <taxon>Massarinaceae</taxon>
        <taxon>Byssothecium</taxon>
    </lineage>
</organism>
<evidence type="ECO:0000313" key="2">
    <source>
        <dbReference type="Proteomes" id="UP000800035"/>
    </source>
</evidence>
<proteinExistence type="predicted"/>
<evidence type="ECO:0000313" key="1">
    <source>
        <dbReference type="EMBL" id="KAF1958910.1"/>
    </source>
</evidence>
<dbReference type="AlphaFoldDB" id="A0A6A5U3K7"/>
<sequence length="149" mass="16588">MAVWGLRLRILCPAPTYMFWKGRRWVLIRCVEGLDNERWSRQCLRISDPGSGVCVALNMLAVVMNLTGGIQTAGRNCHQREQSSANGGPAEGTVHCVPTSRESLDLRIVFIYTGPSPAGQLHCGDFVTFLRFQLAVFCCYWLSTAISLH</sequence>
<dbReference type="Proteomes" id="UP000800035">
    <property type="component" value="Unassembled WGS sequence"/>
</dbReference>
<gene>
    <name evidence="1" type="ORF">CC80DRAFT_22056</name>
</gene>